<keyword evidence="7" id="KW-1185">Reference proteome</keyword>
<evidence type="ECO:0000256" key="1">
    <source>
        <dbReference type="ARBA" id="ARBA00004141"/>
    </source>
</evidence>
<dbReference type="OrthoDB" id="8161897at2"/>
<feature type="transmembrane region" description="Helical" evidence="5">
    <location>
        <begin position="73"/>
        <end position="92"/>
    </location>
</feature>
<evidence type="ECO:0000256" key="3">
    <source>
        <dbReference type="ARBA" id="ARBA00022989"/>
    </source>
</evidence>
<evidence type="ECO:0000313" key="7">
    <source>
        <dbReference type="Proteomes" id="UP000184147"/>
    </source>
</evidence>
<feature type="transmembrane region" description="Helical" evidence="5">
    <location>
        <begin position="7"/>
        <end position="25"/>
    </location>
</feature>
<sequence>MKVTTTVIRILLGGLMVFASIAYFFNLGNPEQPVGKMAVFMEGLVASQYLLPLVKGIELIAGLALLTGIFPRITPLILLPISLNIALVHLFLDPKNLAIAFFAFGANLYLILQQWSHYQSLLKVR</sequence>
<dbReference type="RefSeq" id="WP_073364411.1">
    <property type="nucleotide sequence ID" value="NZ_FQVQ01000014.1"/>
</dbReference>
<evidence type="ECO:0000256" key="5">
    <source>
        <dbReference type="SAM" id="Phobius"/>
    </source>
</evidence>
<dbReference type="GO" id="GO:0016020">
    <property type="term" value="C:membrane"/>
    <property type="evidence" value="ECO:0007669"/>
    <property type="project" value="UniProtKB-SubCell"/>
</dbReference>
<keyword evidence="4 5" id="KW-0472">Membrane</keyword>
<accession>A0A1M5D8Y4</accession>
<gene>
    <name evidence="6" type="ORF">SAMN05444377_11433</name>
</gene>
<keyword evidence="2 5" id="KW-0812">Transmembrane</keyword>
<dbReference type="AlphaFoldDB" id="A0A1M5D8Y4"/>
<name>A0A1M5D8Y4_9FLAO</name>
<keyword evidence="3 5" id="KW-1133">Transmembrane helix</keyword>
<dbReference type="InterPro" id="IPR032808">
    <property type="entry name" value="DoxX"/>
</dbReference>
<dbReference type="Pfam" id="PF07681">
    <property type="entry name" value="DoxX"/>
    <property type="match status" value="1"/>
</dbReference>
<feature type="transmembrane region" description="Helical" evidence="5">
    <location>
        <begin position="98"/>
        <end position="115"/>
    </location>
</feature>
<reference evidence="6 7" key="1">
    <citation type="submission" date="2016-11" db="EMBL/GenBank/DDBJ databases">
        <authorList>
            <person name="Jaros S."/>
            <person name="Januszkiewicz K."/>
            <person name="Wedrychowicz H."/>
        </authorList>
    </citation>
    <scope>NUCLEOTIDE SEQUENCE [LARGE SCALE GENOMIC DNA]</scope>
    <source>
        <strain evidence="6 7">DSM 25660</strain>
    </source>
</reference>
<protein>
    <submittedName>
        <fullName evidence="6">DoxX protein</fullName>
    </submittedName>
</protein>
<dbReference type="Proteomes" id="UP000184147">
    <property type="component" value="Unassembled WGS sequence"/>
</dbReference>
<dbReference type="STRING" id="1124188.SAMN05444377_11433"/>
<feature type="transmembrane region" description="Helical" evidence="5">
    <location>
        <begin position="45"/>
        <end position="66"/>
    </location>
</feature>
<proteinExistence type="predicted"/>
<evidence type="ECO:0000256" key="4">
    <source>
        <dbReference type="ARBA" id="ARBA00023136"/>
    </source>
</evidence>
<dbReference type="EMBL" id="FQVQ01000014">
    <property type="protein sequence ID" value="SHF63132.1"/>
    <property type="molecule type" value="Genomic_DNA"/>
</dbReference>
<evidence type="ECO:0000256" key="2">
    <source>
        <dbReference type="ARBA" id="ARBA00022692"/>
    </source>
</evidence>
<organism evidence="6 7">
    <name type="scientific">Flavobacterium fontis</name>
    <dbReference type="NCBI Taxonomy" id="1124188"/>
    <lineage>
        <taxon>Bacteria</taxon>
        <taxon>Pseudomonadati</taxon>
        <taxon>Bacteroidota</taxon>
        <taxon>Flavobacteriia</taxon>
        <taxon>Flavobacteriales</taxon>
        <taxon>Flavobacteriaceae</taxon>
        <taxon>Flavobacterium</taxon>
    </lineage>
</organism>
<evidence type="ECO:0000313" key="6">
    <source>
        <dbReference type="EMBL" id="SHF63132.1"/>
    </source>
</evidence>
<comment type="subcellular location">
    <subcellularLocation>
        <location evidence="1">Membrane</location>
        <topology evidence="1">Multi-pass membrane protein</topology>
    </subcellularLocation>
</comment>